<evidence type="ECO:0000259" key="2">
    <source>
        <dbReference type="Pfam" id="PF13476"/>
    </source>
</evidence>
<dbReference type="GO" id="GO:0016887">
    <property type="term" value="F:ATP hydrolysis activity"/>
    <property type="evidence" value="ECO:0007669"/>
    <property type="project" value="InterPro"/>
</dbReference>
<dbReference type="Gene3D" id="3.40.50.300">
    <property type="entry name" value="P-loop containing nucleotide triphosphate hydrolases"/>
    <property type="match status" value="1"/>
</dbReference>
<gene>
    <name evidence="3" type="ORF">FXB40_32195</name>
</gene>
<protein>
    <submittedName>
        <fullName evidence="3">AAA family ATPase</fullName>
    </submittedName>
</protein>
<dbReference type="PANTHER" id="PTHR32114">
    <property type="entry name" value="ABC TRANSPORTER ABCH.3"/>
    <property type="match status" value="1"/>
</dbReference>
<keyword evidence="4" id="KW-1185">Reference proteome</keyword>
<dbReference type="OrthoDB" id="8107482at2"/>
<feature type="coiled-coil region" evidence="1">
    <location>
        <begin position="239"/>
        <end position="329"/>
    </location>
</feature>
<keyword evidence="1" id="KW-0175">Coiled coil</keyword>
<dbReference type="InterPro" id="IPR027417">
    <property type="entry name" value="P-loop_NTPase"/>
</dbReference>
<dbReference type="AlphaFoldDB" id="A0A5D3KAI3"/>
<proteinExistence type="predicted"/>
<dbReference type="SUPFAM" id="SSF52540">
    <property type="entry name" value="P-loop containing nucleoside triphosphate hydrolases"/>
    <property type="match status" value="1"/>
</dbReference>
<evidence type="ECO:0000313" key="3">
    <source>
        <dbReference type="EMBL" id="TYL90749.1"/>
    </source>
</evidence>
<name>A0A5D3KAI3_9BRAD</name>
<organism evidence="3 4">
    <name type="scientific">Bradyrhizobium rifense</name>
    <dbReference type="NCBI Taxonomy" id="515499"/>
    <lineage>
        <taxon>Bacteria</taxon>
        <taxon>Pseudomonadati</taxon>
        <taxon>Pseudomonadota</taxon>
        <taxon>Alphaproteobacteria</taxon>
        <taxon>Hyphomicrobiales</taxon>
        <taxon>Nitrobacteraceae</taxon>
        <taxon>Bradyrhizobium</taxon>
    </lineage>
</organism>
<dbReference type="Pfam" id="PF13476">
    <property type="entry name" value="AAA_23"/>
    <property type="match status" value="1"/>
</dbReference>
<dbReference type="EMBL" id="VSSS01000051">
    <property type="protein sequence ID" value="TYL90749.1"/>
    <property type="molecule type" value="Genomic_DNA"/>
</dbReference>
<dbReference type="RefSeq" id="WP_148776114.1">
    <property type="nucleotide sequence ID" value="NZ_VSSS01000051.1"/>
</dbReference>
<accession>A0A5D3KAI3</accession>
<dbReference type="PANTHER" id="PTHR32114:SF2">
    <property type="entry name" value="ABC TRANSPORTER ABCH.3"/>
    <property type="match status" value="1"/>
</dbReference>
<dbReference type="Proteomes" id="UP000324758">
    <property type="component" value="Unassembled WGS sequence"/>
</dbReference>
<sequence length="366" mass="41237">MRHEPTLVVTRLVVFRNEHRAYDENFHERVNVIRGENSSGKSTILNCIYYGLGGDLADWSETALLCTRVVVEVRFNGLTATLSRDISQETGQPMEIFGGTFDASLSAPHSEWIRYPYRRSSNRESFSQAIFRLLAIPEVASDVSGNLTIHQILRVLYSDQLSPVETLFRYDTRFDPPALRDAVGRLLCGSYDNRLYQNEIQIRTLTRQFDDLSAELKSLFAVLGKTEHSLNFEWLESERRTLVAEQQETQAEIERIEHARVLAAGADKATMRAQENAYAEVQQLQTKLASIQEQRDAINLAIADSGKYIRNLEQKIASLDDAGAAAEHLGDVRFGICPACLSPIARTTDDGHCHLCKAEFHDDRGS</sequence>
<dbReference type="InterPro" id="IPR038729">
    <property type="entry name" value="Rad50/SbcC_AAA"/>
</dbReference>
<feature type="domain" description="Rad50/SbcC-type AAA" evidence="2">
    <location>
        <begin position="25"/>
        <end position="251"/>
    </location>
</feature>
<evidence type="ECO:0000313" key="4">
    <source>
        <dbReference type="Proteomes" id="UP000324758"/>
    </source>
</evidence>
<dbReference type="GO" id="GO:0006302">
    <property type="term" value="P:double-strand break repair"/>
    <property type="evidence" value="ECO:0007669"/>
    <property type="project" value="InterPro"/>
</dbReference>
<evidence type="ECO:0000256" key="1">
    <source>
        <dbReference type="SAM" id="Coils"/>
    </source>
</evidence>
<reference evidence="3 4" key="1">
    <citation type="submission" date="2019-08" db="EMBL/GenBank/DDBJ databases">
        <title>Bradyrhizobium hipponensis sp. nov., a rhizobium isolated from a Lupinus angustifolius root nodule in Tunisia.</title>
        <authorList>
            <person name="Off K."/>
            <person name="Rejili M."/>
            <person name="Mars M."/>
            <person name="Brachmann A."/>
            <person name="Marin M."/>
        </authorList>
    </citation>
    <scope>NUCLEOTIDE SEQUENCE [LARGE SCALE GENOMIC DNA]</scope>
    <source>
        <strain evidence="3 4">CTAW71</strain>
    </source>
</reference>
<comment type="caution">
    <text evidence="3">The sequence shown here is derived from an EMBL/GenBank/DDBJ whole genome shotgun (WGS) entry which is preliminary data.</text>
</comment>